<evidence type="ECO:0000313" key="2">
    <source>
        <dbReference type="Proteomes" id="UP000740557"/>
    </source>
</evidence>
<dbReference type="Proteomes" id="UP000740557">
    <property type="component" value="Unassembled WGS sequence"/>
</dbReference>
<protein>
    <submittedName>
        <fullName evidence="1">Uncharacterized protein</fullName>
    </submittedName>
</protein>
<name>A0A955EBE9_UNCKA</name>
<gene>
    <name evidence="1" type="ORF">KC980_02600</name>
</gene>
<comment type="caution">
    <text evidence="1">The sequence shown here is derived from an EMBL/GenBank/DDBJ whole genome shotgun (WGS) entry which is preliminary data.</text>
</comment>
<dbReference type="AlphaFoldDB" id="A0A955EBE9"/>
<evidence type="ECO:0000313" key="1">
    <source>
        <dbReference type="EMBL" id="MCA9308376.1"/>
    </source>
</evidence>
<dbReference type="EMBL" id="JAGQNX010000073">
    <property type="protein sequence ID" value="MCA9308376.1"/>
    <property type="molecule type" value="Genomic_DNA"/>
</dbReference>
<organism evidence="1 2">
    <name type="scientific">candidate division WWE3 bacterium</name>
    <dbReference type="NCBI Taxonomy" id="2053526"/>
    <lineage>
        <taxon>Bacteria</taxon>
        <taxon>Katanobacteria</taxon>
    </lineage>
</organism>
<reference evidence="1" key="2">
    <citation type="journal article" date="2021" name="Microbiome">
        <title>Successional dynamics and alternative stable states in a saline activated sludge microbial community over 9 years.</title>
        <authorList>
            <person name="Wang Y."/>
            <person name="Ye J."/>
            <person name="Ju F."/>
            <person name="Liu L."/>
            <person name="Boyd J.A."/>
            <person name="Deng Y."/>
            <person name="Parks D.H."/>
            <person name="Jiang X."/>
            <person name="Yin X."/>
            <person name="Woodcroft B.J."/>
            <person name="Tyson G.W."/>
            <person name="Hugenholtz P."/>
            <person name="Polz M.F."/>
            <person name="Zhang T."/>
        </authorList>
    </citation>
    <scope>NUCLEOTIDE SEQUENCE</scope>
    <source>
        <strain evidence="1">HKST-UBA79</strain>
    </source>
</reference>
<sequence>MSAELFNTVESPEPTQAYSHVARFVHNVWEHPLVTPDLVEFRAEALSAAQDCLGVLPETHGVFALIAGSTIWGHSDQASDYDIFVVSSRPDAVEPVKDTAPYTHLNRVIDLTVDYCPPVYGMNELNNCIGVPLLYTPDQFIVGDLVYARWLRQCIVANCTKATWAKPINEFFKYHVAKWPYQDGTYDKRWYRFKRMLDHSSIKFKNPNWKNDFAQALDKINLPDLDVYRMALEHSQGALEL</sequence>
<proteinExistence type="predicted"/>
<reference evidence="1" key="1">
    <citation type="submission" date="2020-04" db="EMBL/GenBank/DDBJ databases">
        <authorList>
            <person name="Zhang T."/>
        </authorList>
    </citation>
    <scope>NUCLEOTIDE SEQUENCE</scope>
    <source>
        <strain evidence="1">HKST-UBA79</strain>
    </source>
</reference>
<accession>A0A955EBE9</accession>